<dbReference type="GO" id="GO:0097367">
    <property type="term" value="F:carbohydrate derivative binding"/>
    <property type="evidence" value="ECO:0007669"/>
    <property type="project" value="InterPro"/>
</dbReference>
<reference evidence="3" key="1">
    <citation type="submission" date="2024-06" db="EMBL/GenBank/DDBJ databases">
        <title>Streptomyces sp. strain HUAS MG91 genome sequences.</title>
        <authorList>
            <person name="Mo P."/>
        </authorList>
    </citation>
    <scope>NUCLEOTIDE SEQUENCE</scope>
    <source>
        <strain evidence="3">HUAS MG91</strain>
    </source>
</reference>
<dbReference type="SUPFAM" id="SSF53697">
    <property type="entry name" value="SIS domain"/>
    <property type="match status" value="1"/>
</dbReference>
<dbReference type="PANTHER" id="PTHR30514">
    <property type="entry name" value="GLUCOKINASE"/>
    <property type="match status" value="1"/>
</dbReference>
<dbReference type="Gene3D" id="3.40.50.10490">
    <property type="entry name" value="Glucose-6-phosphate isomerase like protein, domain 1"/>
    <property type="match status" value="1"/>
</dbReference>
<dbReference type="Gene3D" id="1.10.10.10">
    <property type="entry name" value="Winged helix-like DNA-binding domain superfamily/Winged helix DNA-binding domain"/>
    <property type="match status" value="1"/>
</dbReference>
<dbReference type="GO" id="GO:0003700">
    <property type="term" value="F:DNA-binding transcription factor activity"/>
    <property type="evidence" value="ECO:0007669"/>
    <property type="project" value="InterPro"/>
</dbReference>
<dbReference type="AlphaFoldDB" id="A0AAU8IWA1"/>
<evidence type="ECO:0000259" key="2">
    <source>
        <dbReference type="PROSITE" id="PS51464"/>
    </source>
</evidence>
<dbReference type="GO" id="GO:0003677">
    <property type="term" value="F:DNA binding"/>
    <property type="evidence" value="ECO:0007669"/>
    <property type="project" value="InterPro"/>
</dbReference>
<dbReference type="Pfam" id="PF01418">
    <property type="entry name" value="HTH_6"/>
    <property type="match status" value="1"/>
</dbReference>
<feature type="domain" description="SIS" evidence="2">
    <location>
        <begin position="133"/>
        <end position="270"/>
    </location>
</feature>
<evidence type="ECO:0000259" key="1">
    <source>
        <dbReference type="PROSITE" id="PS51071"/>
    </source>
</evidence>
<dbReference type="InterPro" id="IPR036388">
    <property type="entry name" value="WH-like_DNA-bd_sf"/>
</dbReference>
<dbReference type="InterPro" id="IPR009057">
    <property type="entry name" value="Homeodomain-like_sf"/>
</dbReference>
<dbReference type="RefSeq" id="WP_353944083.1">
    <property type="nucleotide sequence ID" value="NZ_CP159534.1"/>
</dbReference>
<dbReference type="PROSITE" id="PS51071">
    <property type="entry name" value="HTH_RPIR"/>
    <property type="match status" value="1"/>
</dbReference>
<dbReference type="KEGG" id="stac:ABII15_22285"/>
<dbReference type="PROSITE" id="PS51464">
    <property type="entry name" value="SIS"/>
    <property type="match status" value="1"/>
</dbReference>
<dbReference type="InterPro" id="IPR046348">
    <property type="entry name" value="SIS_dom_sf"/>
</dbReference>
<gene>
    <name evidence="3" type="ORF">ABII15_22285</name>
</gene>
<proteinExistence type="predicted"/>
<name>A0AAU8IWA1_9ACTN</name>
<dbReference type="EMBL" id="CP159534">
    <property type="protein sequence ID" value="XCJ72522.1"/>
    <property type="molecule type" value="Genomic_DNA"/>
</dbReference>
<dbReference type="Pfam" id="PF01380">
    <property type="entry name" value="SIS"/>
    <property type="match status" value="1"/>
</dbReference>
<dbReference type="GO" id="GO:1901135">
    <property type="term" value="P:carbohydrate derivative metabolic process"/>
    <property type="evidence" value="ECO:0007669"/>
    <property type="project" value="InterPro"/>
</dbReference>
<dbReference type="InterPro" id="IPR047640">
    <property type="entry name" value="RpiR-like"/>
</dbReference>
<protein>
    <submittedName>
        <fullName evidence="3">MurR/RpiR family transcriptional regulator</fullName>
    </submittedName>
</protein>
<feature type="domain" description="HTH rpiR-type" evidence="1">
    <location>
        <begin position="8"/>
        <end position="85"/>
    </location>
</feature>
<dbReference type="SUPFAM" id="SSF46689">
    <property type="entry name" value="Homeodomain-like"/>
    <property type="match status" value="1"/>
</dbReference>
<dbReference type="InterPro" id="IPR001347">
    <property type="entry name" value="SIS_dom"/>
</dbReference>
<evidence type="ECO:0000313" key="3">
    <source>
        <dbReference type="EMBL" id="XCJ72522.1"/>
    </source>
</evidence>
<sequence length="292" mass="31231">MEITEGVARLRAVVRERWDGLSTSERAVAQYLVSAPAESLLFASAQELGTASGTSNASVVRTLQRLGYAGLPALKRELANDFTSAVAPEERLKRRIAHVGQDLDGIWGEVFDEAAERIEHARRLTPGDALREAVGILAQAGEIHCYGVAASELAARHLALALGRIGRRARFLGDTGFALADRLLGVGRGDAVVIFQPGRDLPELTVVVDRARAVGARVVLVTDELAEAYGSRVDAVLTAPHTPTGITAEALAALVVVDALLLALTALDEGRAVETSHQLTFLREQLLRPKKR</sequence>
<organism evidence="3">
    <name type="scientific">Streptomyces tabacisoli</name>
    <dbReference type="NCBI Taxonomy" id="3156398"/>
    <lineage>
        <taxon>Bacteria</taxon>
        <taxon>Bacillati</taxon>
        <taxon>Actinomycetota</taxon>
        <taxon>Actinomycetes</taxon>
        <taxon>Kitasatosporales</taxon>
        <taxon>Streptomycetaceae</taxon>
        <taxon>Streptomyces</taxon>
    </lineage>
</organism>
<dbReference type="InterPro" id="IPR000281">
    <property type="entry name" value="HTH_RpiR"/>
</dbReference>
<accession>A0AAU8IWA1</accession>